<sequence>MSKFEPNKHHLRELLIYVFNFKKSAAEAYRLLVEVYNEAALSERTCRKRFQKFKNGDFEVEDKDRSGRPKIYEDAELQDKELLEEDSSQTQKELTLALEVT</sequence>
<dbReference type="GO" id="GO:0000793">
    <property type="term" value="C:condensed chromosome"/>
    <property type="evidence" value="ECO:0007669"/>
    <property type="project" value="TreeGrafter"/>
</dbReference>
<feature type="domain" description="Mos1 transposase HTH" evidence="1">
    <location>
        <begin position="8"/>
        <end position="57"/>
    </location>
</feature>
<dbReference type="GO" id="GO:0044774">
    <property type="term" value="P:mitotic DNA integrity checkpoint signaling"/>
    <property type="evidence" value="ECO:0007669"/>
    <property type="project" value="TreeGrafter"/>
</dbReference>
<protein>
    <submittedName>
        <fullName evidence="2">Mariner Mos1 transposase</fullName>
    </submittedName>
</protein>
<reference evidence="2 3" key="1">
    <citation type="journal article" date="2019" name="Commun. Biol.">
        <title>The bagworm genome reveals a unique fibroin gene that provides high tensile strength.</title>
        <authorList>
            <person name="Kono N."/>
            <person name="Nakamura H."/>
            <person name="Ohtoshi R."/>
            <person name="Tomita M."/>
            <person name="Numata K."/>
            <person name="Arakawa K."/>
        </authorList>
    </citation>
    <scope>NUCLEOTIDE SEQUENCE [LARGE SCALE GENOMIC DNA]</scope>
</reference>
<dbReference type="AlphaFoldDB" id="A0A4C1X6G6"/>
<dbReference type="GO" id="GO:0000014">
    <property type="term" value="F:single-stranded DNA endodeoxyribonuclease activity"/>
    <property type="evidence" value="ECO:0007669"/>
    <property type="project" value="TreeGrafter"/>
</dbReference>
<dbReference type="Gene3D" id="1.10.10.1450">
    <property type="match status" value="1"/>
</dbReference>
<evidence type="ECO:0000259" key="1">
    <source>
        <dbReference type="Pfam" id="PF17906"/>
    </source>
</evidence>
<dbReference type="InterPro" id="IPR041426">
    <property type="entry name" value="Mos1_HTH"/>
</dbReference>
<dbReference type="STRING" id="151549.A0A4C1X6G6"/>
<gene>
    <name evidence="2" type="ORF">EVAR_47955_1</name>
</gene>
<dbReference type="PANTHER" id="PTHR46060:SF2">
    <property type="entry name" value="HISTONE-LYSINE N-METHYLTRANSFERASE SETMAR"/>
    <property type="match status" value="1"/>
</dbReference>
<evidence type="ECO:0000313" key="2">
    <source>
        <dbReference type="EMBL" id="GBP59396.1"/>
    </source>
</evidence>
<dbReference type="InterPro" id="IPR036388">
    <property type="entry name" value="WH-like_DNA-bd_sf"/>
</dbReference>
<dbReference type="GO" id="GO:0005634">
    <property type="term" value="C:nucleus"/>
    <property type="evidence" value="ECO:0007669"/>
    <property type="project" value="TreeGrafter"/>
</dbReference>
<proteinExistence type="predicted"/>
<dbReference type="OrthoDB" id="10046483at2759"/>
<dbReference type="GO" id="GO:0035861">
    <property type="term" value="C:site of double-strand break"/>
    <property type="evidence" value="ECO:0007669"/>
    <property type="project" value="TreeGrafter"/>
</dbReference>
<dbReference type="PANTHER" id="PTHR46060">
    <property type="entry name" value="MARINER MOS1 TRANSPOSASE-LIKE PROTEIN"/>
    <property type="match status" value="1"/>
</dbReference>
<dbReference type="Pfam" id="PF17906">
    <property type="entry name" value="HTH_48"/>
    <property type="match status" value="1"/>
</dbReference>
<organism evidence="2 3">
    <name type="scientific">Eumeta variegata</name>
    <name type="common">Bagworm moth</name>
    <name type="synonym">Eumeta japonica</name>
    <dbReference type="NCBI Taxonomy" id="151549"/>
    <lineage>
        <taxon>Eukaryota</taxon>
        <taxon>Metazoa</taxon>
        <taxon>Ecdysozoa</taxon>
        <taxon>Arthropoda</taxon>
        <taxon>Hexapoda</taxon>
        <taxon>Insecta</taxon>
        <taxon>Pterygota</taxon>
        <taxon>Neoptera</taxon>
        <taxon>Endopterygota</taxon>
        <taxon>Lepidoptera</taxon>
        <taxon>Glossata</taxon>
        <taxon>Ditrysia</taxon>
        <taxon>Tineoidea</taxon>
        <taxon>Psychidae</taxon>
        <taxon>Oiketicinae</taxon>
        <taxon>Eumeta</taxon>
    </lineage>
</organism>
<dbReference type="Gene3D" id="1.10.10.10">
    <property type="entry name" value="Winged helix-like DNA-binding domain superfamily/Winged helix DNA-binding domain"/>
    <property type="match status" value="1"/>
</dbReference>
<dbReference type="InterPro" id="IPR052709">
    <property type="entry name" value="Transposase-MT_Hybrid"/>
</dbReference>
<dbReference type="GO" id="GO:0003690">
    <property type="term" value="F:double-stranded DNA binding"/>
    <property type="evidence" value="ECO:0007669"/>
    <property type="project" value="TreeGrafter"/>
</dbReference>
<dbReference type="GO" id="GO:0046975">
    <property type="term" value="F:histone H3K36 methyltransferase activity"/>
    <property type="evidence" value="ECO:0007669"/>
    <property type="project" value="TreeGrafter"/>
</dbReference>
<dbReference type="GO" id="GO:0042800">
    <property type="term" value="F:histone H3K4 methyltransferase activity"/>
    <property type="evidence" value="ECO:0007669"/>
    <property type="project" value="TreeGrafter"/>
</dbReference>
<dbReference type="GO" id="GO:0044547">
    <property type="term" value="F:DNA topoisomerase binding"/>
    <property type="evidence" value="ECO:0007669"/>
    <property type="project" value="TreeGrafter"/>
</dbReference>
<dbReference type="EMBL" id="BGZK01000760">
    <property type="protein sequence ID" value="GBP59396.1"/>
    <property type="molecule type" value="Genomic_DNA"/>
</dbReference>
<name>A0A4C1X6G6_EUMVA</name>
<dbReference type="GO" id="GO:0003697">
    <property type="term" value="F:single-stranded DNA binding"/>
    <property type="evidence" value="ECO:0007669"/>
    <property type="project" value="TreeGrafter"/>
</dbReference>
<keyword evidence="3" id="KW-1185">Reference proteome</keyword>
<dbReference type="Proteomes" id="UP000299102">
    <property type="component" value="Unassembled WGS sequence"/>
</dbReference>
<accession>A0A4C1X6G6</accession>
<dbReference type="GO" id="GO:0031297">
    <property type="term" value="P:replication fork processing"/>
    <property type="evidence" value="ECO:0007669"/>
    <property type="project" value="TreeGrafter"/>
</dbReference>
<comment type="caution">
    <text evidence="2">The sequence shown here is derived from an EMBL/GenBank/DDBJ whole genome shotgun (WGS) entry which is preliminary data.</text>
</comment>
<dbReference type="GO" id="GO:0006303">
    <property type="term" value="P:double-strand break repair via nonhomologous end joining"/>
    <property type="evidence" value="ECO:0007669"/>
    <property type="project" value="TreeGrafter"/>
</dbReference>
<dbReference type="GO" id="GO:0000729">
    <property type="term" value="P:DNA double-strand break processing"/>
    <property type="evidence" value="ECO:0007669"/>
    <property type="project" value="TreeGrafter"/>
</dbReference>
<evidence type="ECO:0000313" key="3">
    <source>
        <dbReference type="Proteomes" id="UP000299102"/>
    </source>
</evidence>
<dbReference type="GO" id="GO:0015074">
    <property type="term" value="P:DNA integration"/>
    <property type="evidence" value="ECO:0007669"/>
    <property type="project" value="TreeGrafter"/>
</dbReference>